<keyword evidence="2" id="KW-1185">Reference proteome</keyword>
<accession>A0A9D4E8A7</accession>
<proteinExistence type="predicted"/>
<protein>
    <recommendedName>
        <fullName evidence="3">Nuclease HARBI1</fullName>
    </recommendedName>
</protein>
<reference evidence="1" key="1">
    <citation type="journal article" date="2019" name="bioRxiv">
        <title>The Genome of the Zebra Mussel, Dreissena polymorpha: A Resource for Invasive Species Research.</title>
        <authorList>
            <person name="McCartney M.A."/>
            <person name="Auch B."/>
            <person name="Kono T."/>
            <person name="Mallez S."/>
            <person name="Zhang Y."/>
            <person name="Obille A."/>
            <person name="Becker A."/>
            <person name="Abrahante J.E."/>
            <person name="Garbe J."/>
            <person name="Badalamenti J.P."/>
            <person name="Herman A."/>
            <person name="Mangelson H."/>
            <person name="Liachko I."/>
            <person name="Sullivan S."/>
            <person name="Sone E.D."/>
            <person name="Koren S."/>
            <person name="Silverstein K.A.T."/>
            <person name="Beckman K.B."/>
            <person name="Gohl D.M."/>
        </authorList>
    </citation>
    <scope>NUCLEOTIDE SEQUENCE</scope>
    <source>
        <strain evidence="1">Duluth1</strain>
        <tissue evidence="1">Whole animal</tissue>
    </source>
</reference>
<name>A0A9D4E8A7_DREPO</name>
<evidence type="ECO:0000313" key="1">
    <source>
        <dbReference type="EMBL" id="KAH3775764.1"/>
    </source>
</evidence>
<reference evidence="1" key="2">
    <citation type="submission" date="2020-11" db="EMBL/GenBank/DDBJ databases">
        <authorList>
            <person name="McCartney M.A."/>
            <person name="Auch B."/>
            <person name="Kono T."/>
            <person name="Mallez S."/>
            <person name="Becker A."/>
            <person name="Gohl D.M."/>
            <person name="Silverstein K.A.T."/>
            <person name="Koren S."/>
            <person name="Bechman K.B."/>
            <person name="Herman A."/>
            <person name="Abrahante J.E."/>
            <person name="Garbe J."/>
        </authorList>
    </citation>
    <scope>NUCLEOTIDE SEQUENCE</scope>
    <source>
        <strain evidence="1">Duluth1</strain>
        <tissue evidence="1">Whole animal</tissue>
    </source>
</reference>
<evidence type="ECO:0008006" key="3">
    <source>
        <dbReference type="Google" id="ProtNLM"/>
    </source>
</evidence>
<sequence length="53" mass="5937">MFMACYRLHNLCMQNGLPEPPAIDEEEDYDLAVAAPDNNVGGVAVRNQFVQIR</sequence>
<organism evidence="1 2">
    <name type="scientific">Dreissena polymorpha</name>
    <name type="common">Zebra mussel</name>
    <name type="synonym">Mytilus polymorpha</name>
    <dbReference type="NCBI Taxonomy" id="45954"/>
    <lineage>
        <taxon>Eukaryota</taxon>
        <taxon>Metazoa</taxon>
        <taxon>Spiralia</taxon>
        <taxon>Lophotrochozoa</taxon>
        <taxon>Mollusca</taxon>
        <taxon>Bivalvia</taxon>
        <taxon>Autobranchia</taxon>
        <taxon>Heteroconchia</taxon>
        <taxon>Euheterodonta</taxon>
        <taxon>Imparidentia</taxon>
        <taxon>Neoheterodontei</taxon>
        <taxon>Myida</taxon>
        <taxon>Dreissenoidea</taxon>
        <taxon>Dreissenidae</taxon>
        <taxon>Dreissena</taxon>
    </lineage>
</organism>
<evidence type="ECO:0000313" key="2">
    <source>
        <dbReference type="Proteomes" id="UP000828390"/>
    </source>
</evidence>
<dbReference type="Proteomes" id="UP000828390">
    <property type="component" value="Unassembled WGS sequence"/>
</dbReference>
<comment type="caution">
    <text evidence="1">The sequence shown here is derived from an EMBL/GenBank/DDBJ whole genome shotgun (WGS) entry which is preliminary data.</text>
</comment>
<dbReference type="AlphaFoldDB" id="A0A9D4E8A7"/>
<dbReference type="EMBL" id="JAIWYP010000009">
    <property type="protein sequence ID" value="KAH3775764.1"/>
    <property type="molecule type" value="Genomic_DNA"/>
</dbReference>
<gene>
    <name evidence="1" type="ORF">DPMN_177170</name>
</gene>